<dbReference type="GeneID" id="82855083"/>
<dbReference type="Proteomes" id="UP000288675">
    <property type="component" value="Chromosome"/>
</dbReference>
<evidence type="ECO:0000256" key="1">
    <source>
        <dbReference type="SAM" id="Coils"/>
    </source>
</evidence>
<organism evidence="2 3">
    <name type="scientific">Bacillus glycinifermentans</name>
    <dbReference type="NCBI Taxonomy" id="1664069"/>
    <lineage>
        <taxon>Bacteria</taxon>
        <taxon>Bacillati</taxon>
        <taxon>Bacillota</taxon>
        <taxon>Bacilli</taxon>
        <taxon>Bacillales</taxon>
        <taxon>Bacillaceae</taxon>
        <taxon>Bacillus</taxon>
    </lineage>
</organism>
<feature type="coiled-coil region" evidence="1">
    <location>
        <begin position="72"/>
        <end position="99"/>
    </location>
</feature>
<dbReference type="EMBL" id="CP035232">
    <property type="protein sequence ID" value="QAT67042.1"/>
    <property type="molecule type" value="Genomic_DNA"/>
</dbReference>
<dbReference type="KEGG" id="bgy:BGLY_4055"/>
<dbReference type="RefSeq" id="WP_046131097.1">
    <property type="nucleotide sequence ID" value="NZ_CP035232.1"/>
</dbReference>
<name>A0AAJ3Z313_9BACI</name>
<proteinExistence type="predicted"/>
<evidence type="ECO:0000313" key="3">
    <source>
        <dbReference type="Proteomes" id="UP000288675"/>
    </source>
</evidence>
<reference evidence="2 3" key="1">
    <citation type="submission" date="2019-01" db="EMBL/GenBank/DDBJ databases">
        <title>Genome sequence of Bacillus glycinifermentans SRCM103574.</title>
        <authorList>
            <person name="Kong H.-J."/>
            <person name="Jeong S.-Y."/>
            <person name="Jeong D.-Y."/>
        </authorList>
    </citation>
    <scope>NUCLEOTIDE SEQUENCE [LARGE SCALE GENOMIC DNA]</scope>
    <source>
        <strain evidence="2 3">SRCM103574</strain>
    </source>
</reference>
<keyword evidence="1" id="KW-0175">Coiled coil</keyword>
<evidence type="ECO:0000313" key="2">
    <source>
        <dbReference type="EMBL" id="QAT67042.1"/>
    </source>
</evidence>
<sequence>MKTCPYCGSKAEKIDLSRYYCEFCTMNIPSDLVKEAGVRISVIYKEGASKKDLEKSTPELMTLPTVDLLFLLKKARKVRNDITGEIRKLKKEIQQAGSASSFKEAYVVLNEDYIFVSKKMYVVENIMKTRLGYIPPRLDKPFFEKYLKNVKNKKKNFEPMIDFSQYDSQDIDDILNSK</sequence>
<protein>
    <submittedName>
        <fullName evidence="2">Uncharacterized protein</fullName>
    </submittedName>
</protein>
<gene>
    <name evidence="2" type="ORF">EQZ20_20610</name>
</gene>
<dbReference type="AlphaFoldDB" id="A0AAJ3Z313"/>
<accession>A0AAJ3Z313</accession>